<keyword evidence="4" id="KW-1185">Reference proteome</keyword>
<dbReference type="InterPro" id="IPR011006">
    <property type="entry name" value="CheY-like_superfamily"/>
</dbReference>
<evidence type="ECO:0000256" key="1">
    <source>
        <dbReference type="PROSITE-ProRule" id="PRU00169"/>
    </source>
</evidence>
<protein>
    <recommendedName>
        <fullName evidence="2">Response regulatory domain-containing protein</fullName>
    </recommendedName>
</protein>
<dbReference type="RefSeq" id="WP_345271313.1">
    <property type="nucleotide sequence ID" value="NZ_BAABHB010000020.1"/>
</dbReference>
<evidence type="ECO:0000313" key="4">
    <source>
        <dbReference type="Proteomes" id="UP001500936"/>
    </source>
</evidence>
<evidence type="ECO:0000259" key="2">
    <source>
        <dbReference type="PROSITE" id="PS50110"/>
    </source>
</evidence>
<proteinExistence type="predicted"/>
<dbReference type="InterPro" id="IPR001789">
    <property type="entry name" value="Sig_transdc_resp-reg_receiver"/>
</dbReference>
<organism evidence="3 4">
    <name type="scientific">Nibrella viscosa</name>
    <dbReference type="NCBI Taxonomy" id="1084524"/>
    <lineage>
        <taxon>Bacteria</taxon>
        <taxon>Pseudomonadati</taxon>
        <taxon>Bacteroidota</taxon>
        <taxon>Cytophagia</taxon>
        <taxon>Cytophagales</taxon>
        <taxon>Spirosomataceae</taxon>
        <taxon>Nibrella</taxon>
    </lineage>
</organism>
<keyword evidence="1" id="KW-0597">Phosphoprotein</keyword>
<sequence>MKNMKSILLINADETEQQKMKRACQLQGLTMVGLLTLFDFIVTAHLDLHVIDPDVLPCHIVVDLDMGYQPALDIIQAIRQHPCTCHIPITVYSQYGSACIMQRVAECGVQAFVVRPARWETLAKEIGRLVSATSDNLVLDRLRAA</sequence>
<evidence type="ECO:0000313" key="3">
    <source>
        <dbReference type="EMBL" id="GAA4420154.1"/>
    </source>
</evidence>
<reference evidence="4" key="1">
    <citation type="journal article" date="2019" name="Int. J. Syst. Evol. Microbiol.">
        <title>The Global Catalogue of Microorganisms (GCM) 10K type strain sequencing project: providing services to taxonomists for standard genome sequencing and annotation.</title>
        <authorList>
            <consortium name="The Broad Institute Genomics Platform"/>
            <consortium name="The Broad Institute Genome Sequencing Center for Infectious Disease"/>
            <person name="Wu L."/>
            <person name="Ma J."/>
        </authorList>
    </citation>
    <scope>NUCLEOTIDE SEQUENCE [LARGE SCALE GENOMIC DNA]</scope>
    <source>
        <strain evidence="4">JCM 17925</strain>
    </source>
</reference>
<gene>
    <name evidence="3" type="ORF">GCM10023187_55140</name>
</gene>
<dbReference type="Gene3D" id="3.40.50.2300">
    <property type="match status" value="1"/>
</dbReference>
<feature type="modified residue" description="4-aspartylphosphate" evidence="1">
    <location>
        <position position="63"/>
    </location>
</feature>
<feature type="domain" description="Response regulatory" evidence="2">
    <location>
        <begin position="6"/>
        <end position="130"/>
    </location>
</feature>
<dbReference type="PROSITE" id="PS50110">
    <property type="entry name" value="RESPONSE_REGULATORY"/>
    <property type="match status" value="1"/>
</dbReference>
<dbReference type="EMBL" id="BAABHB010000020">
    <property type="protein sequence ID" value="GAA4420154.1"/>
    <property type="molecule type" value="Genomic_DNA"/>
</dbReference>
<dbReference type="Proteomes" id="UP001500936">
    <property type="component" value="Unassembled WGS sequence"/>
</dbReference>
<accession>A0ABP8L157</accession>
<dbReference type="SUPFAM" id="SSF52172">
    <property type="entry name" value="CheY-like"/>
    <property type="match status" value="1"/>
</dbReference>
<name>A0ABP8L157_9BACT</name>
<comment type="caution">
    <text evidence="3">The sequence shown here is derived from an EMBL/GenBank/DDBJ whole genome shotgun (WGS) entry which is preliminary data.</text>
</comment>